<keyword evidence="4" id="KW-0731">Sigma factor</keyword>
<dbReference type="InterPro" id="IPR013324">
    <property type="entry name" value="RNA_pol_sigma_r3/r4-like"/>
</dbReference>
<dbReference type="InterPro" id="IPR052704">
    <property type="entry name" value="ECF_Sigma-70_Domain"/>
</dbReference>
<dbReference type="SUPFAM" id="SSF88946">
    <property type="entry name" value="Sigma2 domain of RNA polymerase sigma factors"/>
    <property type="match status" value="1"/>
</dbReference>
<dbReference type="Pfam" id="PF08281">
    <property type="entry name" value="Sigma70_r4_2"/>
    <property type="match status" value="1"/>
</dbReference>
<dbReference type="InterPro" id="IPR013249">
    <property type="entry name" value="RNA_pol_sigma70_r4_t2"/>
</dbReference>
<accession>A0A6G8FK16</accession>
<organism evidence="9 10">
    <name type="scientific">Leucobacter insecticola</name>
    <dbReference type="NCBI Taxonomy" id="2714934"/>
    <lineage>
        <taxon>Bacteria</taxon>
        <taxon>Bacillati</taxon>
        <taxon>Actinomycetota</taxon>
        <taxon>Actinomycetes</taxon>
        <taxon>Micrococcales</taxon>
        <taxon>Microbacteriaceae</taxon>
        <taxon>Leucobacter</taxon>
    </lineage>
</organism>
<dbReference type="Proteomes" id="UP000501387">
    <property type="component" value="Chromosome"/>
</dbReference>
<evidence type="ECO:0000256" key="4">
    <source>
        <dbReference type="ARBA" id="ARBA00023082"/>
    </source>
</evidence>
<evidence type="ECO:0000256" key="1">
    <source>
        <dbReference type="ARBA" id="ARBA00010641"/>
    </source>
</evidence>
<dbReference type="InterPro" id="IPR014284">
    <property type="entry name" value="RNA_pol_sigma-70_dom"/>
</dbReference>
<dbReference type="Pfam" id="PF04542">
    <property type="entry name" value="Sigma70_r2"/>
    <property type="match status" value="1"/>
</dbReference>
<keyword evidence="3" id="KW-0805">Transcription regulation</keyword>
<comment type="subunit">
    <text evidence="2">Interacts transiently with the RNA polymerase catalytic core formed by RpoA, RpoB, RpoC and RpoZ (2 alpha, 1 beta, 1 beta' and 1 omega subunit) to form the RNA polymerase holoenzyme that can initiate transcription.</text>
</comment>
<dbReference type="InterPro" id="IPR013325">
    <property type="entry name" value="RNA_pol_sigma_r2"/>
</dbReference>
<evidence type="ECO:0000259" key="8">
    <source>
        <dbReference type="Pfam" id="PF08281"/>
    </source>
</evidence>
<feature type="domain" description="RNA polymerase sigma factor 70 region 4 type 2" evidence="8">
    <location>
        <begin position="113"/>
        <end position="165"/>
    </location>
</feature>
<dbReference type="Gene3D" id="1.10.10.10">
    <property type="entry name" value="Winged helix-like DNA-binding domain superfamily/Winged helix DNA-binding domain"/>
    <property type="match status" value="1"/>
</dbReference>
<protein>
    <submittedName>
        <fullName evidence="9">Sigma-70 family RNA polymerase sigma factor</fullName>
    </submittedName>
</protein>
<evidence type="ECO:0000259" key="7">
    <source>
        <dbReference type="Pfam" id="PF04542"/>
    </source>
</evidence>
<name>A0A6G8FK16_9MICO</name>
<feature type="region of interest" description="Disordered" evidence="6">
    <location>
        <begin position="155"/>
        <end position="174"/>
    </location>
</feature>
<dbReference type="AlphaFoldDB" id="A0A6G8FK16"/>
<dbReference type="GO" id="GO:0006352">
    <property type="term" value="P:DNA-templated transcription initiation"/>
    <property type="evidence" value="ECO:0007669"/>
    <property type="project" value="InterPro"/>
</dbReference>
<gene>
    <name evidence="9" type="ORF">G7067_10385</name>
</gene>
<feature type="domain" description="RNA polymerase sigma-70 region 2" evidence="7">
    <location>
        <begin position="14"/>
        <end position="73"/>
    </location>
</feature>
<dbReference type="Gene3D" id="3.10.450.50">
    <property type="match status" value="1"/>
</dbReference>
<dbReference type="RefSeq" id="WP_166324025.1">
    <property type="nucleotide sequence ID" value="NZ_CP049934.1"/>
</dbReference>
<dbReference type="InterPro" id="IPR007627">
    <property type="entry name" value="RNA_pol_sigma70_r2"/>
</dbReference>
<dbReference type="NCBIfam" id="NF007214">
    <property type="entry name" value="PRK09636.1"/>
    <property type="match status" value="1"/>
</dbReference>
<evidence type="ECO:0000256" key="2">
    <source>
        <dbReference type="ARBA" id="ARBA00011344"/>
    </source>
</evidence>
<keyword evidence="10" id="KW-1185">Reference proteome</keyword>
<evidence type="ECO:0000256" key="3">
    <source>
        <dbReference type="ARBA" id="ARBA00023015"/>
    </source>
</evidence>
<dbReference type="GO" id="GO:0003677">
    <property type="term" value="F:DNA binding"/>
    <property type="evidence" value="ECO:0007669"/>
    <property type="project" value="InterPro"/>
</dbReference>
<dbReference type="EMBL" id="CP049934">
    <property type="protein sequence ID" value="QIM16717.1"/>
    <property type="molecule type" value="Genomic_DNA"/>
</dbReference>
<dbReference type="NCBIfam" id="TIGR02937">
    <property type="entry name" value="sigma70-ECF"/>
    <property type="match status" value="1"/>
</dbReference>
<dbReference type="Gene3D" id="1.10.1740.10">
    <property type="match status" value="1"/>
</dbReference>
<dbReference type="SUPFAM" id="SSF54427">
    <property type="entry name" value="NTF2-like"/>
    <property type="match status" value="1"/>
</dbReference>
<dbReference type="PANTHER" id="PTHR30173">
    <property type="entry name" value="SIGMA 19 FACTOR"/>
    <property type="match status" value="1"/>
</dbReference>
<sequence>MVESEVEGEVEGARARLTWLAYRMLGSWSDAEDVAQLSFERWYRLTAAERERIERPAAWLTTAASRLCINLLDSAPKRRERYVGPWLPEPIPAHVVPDPDPLDRVTLDNQVSMALLVVLESLTPAERVSYVLHEVFGLRYAEIAEIVGRTPEATRQAAASARRHLRDARSRPSDPAEHARLVDAFQQACEQGDFAGLIAVLDPRVVSVSDGNGRIGIAKRPTVGAEQVARFLLGILRRPLPGTAIERVEVNGLPGFALVRTGLRGRKRVTGVISFGVESGRISNIWFAMNPDKLSAW</sequence>
<proteinExistence type="inferred from homology"/>
<keyword evidence="5" id="KW-0804">Transcription</keyword>
<dbReference type="KEGG" id="lins:G7067_10385"/>
<dbReference type="InterPro" id="IPR036388">
    <property type="entry name" value="WH-like_DNA-bd_sf"/>
</dbReference>
<dbReference type="SUPFAM" id="SSF88659">
    <property type="entry name" value="Sigma3 and sigma4 domains of RNA polymerase sigma factors"/>
    <property type="match status" value="1"/>
</dbReference>
<dbReference type="PANTHER" id="PTHR30173:SF43">
    <property type="entry name" value="ECF RNA POLYMERASE SIGMA FACTOR SIGI-RELATED"/>
    <property type="match status" value="1"/>
</dbReference>
<dbReference type="InterPro" id="IPR032710">
    <property type="entry name" value="NTF2-like_dom_sf"/>
</dbReference>
<evidence type="ECO:0000256" key="6">
    <source>
        <dbReference type="SAM" id="MobiDB-lite"/>
    </source>
</evidence>
<reference evidence="9 10" key="1">
    <citation type="submission" date="2020-03" db="EMBL/GenBank/DDBJ databases">
        <title>Leucobacter sp. nov., isolated from beetles.</title>
        <authorList>
            <person name="Hyun D.-W."/>
            <person name="Bae J.-W."/>
        </authorList>
    </citation>
    <scope>NUCLEOTIDE SEQUENCE [LARGE SCALE GENOMIC DNA]</scope>
    <source>
        <strain evidence="9 10">HDW9B</strain>
    </source>
</reference>
<comment type="similarity">
    <text evidence="1">Belongs to the sigma-70 factor family. ECF subfamily.</text>
</comment>
<evidence type="ECO:0000313" key="10">
    <source>
        <dbReference type="Proteomes" id="UP000501387"/>
    </source>
</evidence>
<evidence type="ECO:0000313" key="9">
    <source>
        <dbReference type="EMBL" id="QIM16717.1"/>
    </source>
</evidence>
<evidence type="ECO:0000256" key="5">
    <source>
        <dbReference type="ARBA" id="ARBA00023163"/>
    </source>
</evidence>
<dbReference type="GO" id="GO:0016987">
    <property type="term" value="F:sigma factor activity"/>
    <property type="evidence" value="ECO:0007669"/>
    <property type="project" value="UniProtKB-KW"/>
</dbReference>